<dbReference type="OrthoDB" id="263283at2759"/>
<dbReference type="PANTHER" id="PTHR12461">
    <property type="entry name" value="HYPOXIA-INDUCIBLE FACTOR 1 ALPHA INHIBITOR-RELATED"/>
    <property type="match status" value="1"/>
</dbReference>
<keyword evidence="2" id="KW-0808">Transferase</keyword>
<dbReference type="GO" id="GO:0008168">
    <property type="term" value="F:methyltransferase activity"/>
    <property type="evidence" value="ECO:0007669"/>
    <property type="project" value="UniProtKB-KW"/>
</dbReference>
<accession>A0A0M9VUG1</accession>
<dbReference type="EMBL" id="LGSR01000019">
    <property type="protein sequence ID" value="KOS19865.1"/>
    <property type="molecule type" value="Genomic_DNA"/>
</dbReference>
<dbReference type="InterPro" id="IPR003347">
    <property type="entry name" value="JmjC_dom"/>
</dbReference>
<sequence length="255" mass="28980">MTFSPYMEQFQEWPFPYELMIPSGSRSKKSVLHFRDWLLSQENRMDSALAEMLQPVLADSSTDQRFFQLYGPLRLLMRTLEFNRTMLKSVSCPIQLYIAQSLIPNLAPALQGDVPTPDLVSNAGKGDVYGSSVWLGSEPTYTPLHRDPNPNLFYQLCGSKSLRIMPPAHGDRIFAQVQARLGRYGGSRIRTSEMMEGAERKLLYEMVWENEPQGEVYGVDVGPGDALFIPRGWWHSVKSAGAEGHLNSSVNWWFR</sequence>
<dbReference type="SMART" id="SM00558">
    <property type="entry name" value="JmjC"/>
    <property type="match status" value="1"/>
</dbReference>
<dbReference type="SUPFAM" id="SSF51197">
    <property type="entry name" value="Clavaminate synthase-like"/>
    <property type="match status" value="1"/>
</dbReference>
<evidence type="ECO:0000259" key="1">
    <source>
        <dbReference type="PROSITE" id="PS51184"/>
    </source>
</evidence>
<proteinExistence type="predicted"/>
<keyword evidence="3" id="KW-1185">Reference proteome</keyword>
<evidence type="ECO:0000313" key="2">
    <source>
        <dbReference type="EMBL" id="KOS19865.1"/>
    </source>
</evidence>
<gene>
    <name evidence="2" type="ORF">ESCO_005587</name>
</gene>
<keyword evidence="2" id="KW-0489">Methyltransferase</keyword>
<feature type="domain" description="JmjC" evidence="1">
    <location>
        <begin position="92"/>
        <end position="255"/>
    </location>
</feature>
<evidence type="ECO:0000313" key="3">
    <source>
        <dbReference type="Proteomes" id="UP000053831"/>
    </source>
</evidence>
<dbReference type="InterPro" id="IPR041667">
    <property type="entry name" value="Cupin_8"/>
</dbReference>
<reference evidence="2 3" key="1">
    <citation type="submission" date="2015-07" db="EMBL/GenBank/DDBJ databases">
        <title>The genome of the fungus Escovopsis weberi, a specialized disease agent of ant agriculture.</title>
        <authorList>
            <person name="de Man T.J."/>
            <person name="Stajich J.E."/>
            <person name="Kubicek C.P."/>
            <person name="Chenthamara K."/>
            <person name="Atanasova L."/>
            <person name="Druzhinina I.S."/>
            <person name="Birnbaum S."/>
            <person name="Barribeau S.M."/>
            <person name="Teiling C."/>
            <person name="Suen G."/>
            <person name="Currie C."/>
            <person name="Gerardo N.M."/>
        </authorList>
    </citation>
    <scope>NUCLEOTIDE SEQUENCE [LARGE SCALE GENOMIC DNA]</scope>
</reference>
<dbReference type="Proteomes" id="UP000053831">
    <property type="component" value="Unassembled WGS sequence"/>
</dbReference>
<organism evidence="2 3">
    <name type="scientific">Escovopsis weberi</name>
    <dbReference type="NCBI Taxonomy" id="150374"/>
    <lineage>
        <taxon>Eukaryota</taxon>
        <taxon>Fungi</taxon>
        <taxon>Dikarya</taxon>
        <taxon>Ascomycota</taxon>
        <taxon>Pezizomycotina</taxon>
        <taxon>Sordariomycetes</taxon>
        <taxon>Hypocreomycetidae</taxon>
        <taxon>Hypocreales</taxon>
        <taxon>Hypocreaceae</taxon>
        <taxon>Escovopsis</taxon>
    </lineage>
</organism>
<dbReference type="AlphaFoldDB" id="A0A0M9VUG1"/>
<dbReference type="PROSITE" id="PS51184">
    <property type="entry name" value="JMJC"/>
    <property type="match status" value="1"/>
</dbReference>
<protein>
    <submittedName>
        <fullName evidence="2">Lysine-specific demethylase 8</fullName>
    </submittedName>
</protein>
<name>A0A0M9VUG1_ESCWE</name>
<dbReference type="Gene3D" id="2.60.120.650">
    <property type="entry name" value="Cupin"/>
    <property type="match status" value="1"/>
</dbReference>
<dbReference type="GO" id="GO:0032259">
    <property type="term" value="P:methylation"/>
    <property type="evidence" value="ECO:0007669"/>
    <property type="project" value="UniProtKB-KW"/>
</dbReference>
<comment type="caution">
    <text evidence="2">The sequence shown here is derived from an EMBL/GenBank/DDBJ whole genome shotgun (WGS) entry which is preliminary data.</text>
</comment>
<dbReference type="PANTHER" id="PTHR12461:SF105">
    <property type="entry name" value="HYPOXIA-INDUCIBLE FACTOR 1-ALPHA INHIBITOR"/>
    <property type="match status" value="1"/>
</dbReference>
<dbReference type="Pfam" id="PF13621">
    <property type="entry name" value="Cupin_8"/>
    <property type="match status" value="1"/>
</dbReference>